<dbReference type="CDD" id="cd07572">
    <property type="entry name" value="nit"/>
    <property type="match status" value="1"/>
</dbReference>
<accession>A0A2T0FNE9</accession>
<feature type="domain" description="CN hydrolase" evidence="3">
    <location>
        <begin position="6"/>
        <end position="252"/>
    </location>
</feature>
<dbReference type="PROSITE" id="PS01227">
    <property type="entry name" value="UPF0012"/>
    <property type="match status" value="1"/>
</dbReference>
<dbReference type="Pfam" id="PF00795">
    <property type="entry name" value="CN_hydrolase"/>
    <property type="match status" value="1"/>
</dbReference>
<evidence type="ECO:0000256" key="2">
    <source>
        <dbReference type="ARBA" id="ARBA00022801"/>
    </source>
</evidence>
<dbReference type="GO" id="GO:0050152">
    <property type="term" value="F:omega-amidase activity"/>
    <property type="evidence" value="ECO:0007669"/>
    <property type="project" value="TreeGrafter"/>
</dbReference>
<dbReference type="FunFam" id="3.60.110.10:FF:000002">
    <property type="entry name" value="Nitrilase family member 2"/>
    <property type="match status" value="1"/>
</dbReference>
<evidence type="ECO:0000256" key="1">
    <source>
        <dbReference type="ARBA" id="ARBA00010613"/>
    </source>
</evidence>
<dbReference type="PROSITE" id="PS50263">
    <property type="entry name" value="CN_HYDROLASE"/>
    <property type="match status" value="1"/>
</dbReference>
<dbReference type="RefSeq" id="XP_024666468.1">
    <property type="nucleotide sequence ID" value="XM_024810700.1"/>
</dbReference>
<dbReference type="InterPro" id="IPR036526">
    <property type="entry name" value="C-N_Hydrolase_sf"/>
</dbReference>
<evidence type="ECO:0000313" key="4">
    <source>
        <dbReference type="EMBL" id="PRT56523.1"/>
    </source>
</evidence>
<dbReference type="GO" id="GO:0006107">
    <property type="term" value="P:oxaloacetate metabolic process"/>
    <property type="evidence" value="ECO:0007669"/>
    <property type="project" value="TreeGrafter"/>
</dbReference>
<dbReference type="SUPFAM" id="SSF56317">
    <property type="entry name" value="Carbon-nitrogen hydrolase"/>
    <property type="match status" value="1"/>
</dbReference>
<dbReference type="InterPro" id="IPR045254">
    <property type="entry name" value="Nit1/2_C-N_Hydrolase"/>
</dbReference>
<name>A0A2T0FNE9_9ASCO</name>
<evidence type="ECO:0000259" key="3">
    <source>
        <dbReference type="PROSITE" id="PS50263"/>
    </source>
</evidence>
<dbReference type="PANTHER" id="PTHR23088">
    <property type="entry name" value="NITRILASE-RELATED"/>
    <property type="match status" value="1"/>
</dbReference>
<dbReference type="EMBL" id="NDIQ01000022">
    <property type="protein sequence ID" value="PRT56523.1"/>
    <property type="molecule type" value="Genomic_DNA"/>
</dbReference>
<dbReference type="GO" id="GO:0006528">
    <property type="term" value="P:asparagine metabolic process"/>
    <property type="evidence" value="ECO:0007669"/>
    <property type="project" value="TreeGrafter"/>
</dbReference>
<keyword evidence="2 4" id="KW-0378">Hydrolase</keyword>
<dbReference type="InterPro" id="IPR001110">
    <property type="entry name" value="UPF0012_CS"/>
</dbReference>
<keyword evidence="5" id="KW-1185">Reference proteome</keyword>
<dbReference type="Proteomes" id="UP000238350">
    <property type="component" value="Unassembled WGS sequence"/>
</dbReference>
<dbReference type="Gene3D" id="3.60.110.10">
    <property type="entry name" value="Carbon-nitrogen hydrolase"/>
    <property type="match status" value="1"/>
</dbReference>
<reference evidence="4 5" key="1">
    <citation type="submission" date="2017-04" db="EMBL/GenBank/DDBJ databases">
        <title>Genome sequencing of [Candida] sorbophila.</title>
        <authorList>
            <person name="Ahn J.O."/>
        </authorList>
    </citation>
    <scope>NUCLEOTIDE SEQUENCE [LARGE SCALE GENOMIC DNA]</scope>
    <source>
        <strain evidence="4 5">DS02</strain>
    </source>
</reference>
<comment type="caution">
    <text evidence="4">The sequence shown here is derived from an EMBL/GenBank/DDBJ whole genome shotgun (WGS) entry which is preliminary data.</text>
</comment>
<dbReference type="PANTHER" id="PTHR23088:SF30">
    <property type="entry name" value="OMEGA-AMIDASE NIT2"/>
    <property type="match status" value="1"/>
</dbReference>
<dbReference type="InterPro" id="IPR003010">
    <property type="entry name" value="C-N_Hydrolase"/>
</dbReference>
<evidence type="ECO:0000313" key="5">
    <source>
        <dbReference type="Proteomes" id="UP000238350"/>
    </source>
</evidence>
<dbReference type="GeneID" id="36517891"/>
<sequence>MLRQPLKVALVQLKVGADKAANLAHAKAKVSEAASHGAKLVVLPECWNSPYAVTAFPEYAEEVPTGETSEFLADLAKSTGVFLIGGSIPEKDGDKYYNTSVSYSPSGQLLGKHRKIHLFDIDVPGKIRFKESDILSPGNTETLIDLEGYGKVGLGICYDIRFPELAARAARRGAFAMIYPGAFNTTTGPLHWQLLARSRAVDNQVFVLVDSPARDMSSSYHAYGHSQAVDPWGAVLTEAAEDECIVYATLDPAAIADVRQSIPVSSQRRFDVYPDVSKK</sequence>
<dbReference type="GO" id="GO:0006541">
    <property type="term" value="P:glutamine metabolic process"/>
    <property type="evidence" value="ECO:0007669"/>
    <property type="project" value="TreeGrafter"/>
</dbReference>
<organism evidence="4 5">
    <name type="scientific">Wickerhamiella sorbophila</name>
    <dbReference type="NCBI Taxonomy" id="45607"/>
    <lineage>
        <taxon>Eukaryota</taxon>
        <taxon>Fungi</taxon>
        <taxon>Dikarya</taxon>
        <taxon>Ascomycota</taxon>
        <taxon>Saccharomycotina</taxon>
        <taxon>Dipodascomycetes</taxon>
        <taxon>Dipodascales</taxon>
        <taxon>Trichomonascaceae</taxon>
        <taxon>Wickerhamiella</taxon>
    </lineage>
</organism>
<dbReference type="GO" id="GO:0005739">
    <property type="term" value="C:mitochondrion"/>
    <property type="evidence" value="ECO:0007669"/>
    <property type="project" value="TreeGrafter"/>
</dbReference>
<dbReference type="AlphaFoldDB" id="A0A2T0FNE9"/>
<dbReference type="STRING" id="45607.A0A2T0FNE9"/>
<protein>
    <submittedName>
        <fullName evidence="4">Putative hydrolase NIT3</fullName>
    </submittedName>
</protein>
<dbReference type="OrthoDB" id="10250282at2759"/>
<proteinExistence type="inferred from homology"/>
<gene>
    <name evidence="4" type="ORF">B9G98_04143</name>
</gene>
<comment type="similarity">
    <text evidence="1">Belongs to the carbon-nitrogen hydrolase superfamily. NIT1/NIT2 family.</text>
</comment>